<organism evidence="2 3">
    <name type="scientific">Mucilaginibacter rigui</name>
    <dbReference type="NCBI Taxonomy" id="534635"/>
    <lineage>
        <taxon>Bacteria</taxon>
        <taxon>Pseudomonadati</taxon>
        <taxon>Bacteroidota</taxon>
        <taxon>Sphingobacteriia</taxon>
        <taxon>Sphingobacteriales</taxon>
        <taxon>Sphingobacteriaceae</taxon>
        <taxon>Mucilaginibacter</taxon>
    </lineage>
</organism>
<keyword evidence="1" id="KW-0812">Transmembrane</keyword>
<keyword evidence="1" id="KW-1133">Transmembrane helix</keyword>
<reference evidence="2 3" key="1">
    <citation type="submission" date="2020-09" db="EMBL/GenBank/DDBJ databases">
        <title>Novel species of Mucilaginibacter isolated from a glacier on the Tibetan Plateau.</title>
        <authorList>
            <person name="Liu Q."/>
            <person name="Xin Y.-H."/>
        </authorList>
    </citation>
    <scope>NUCLEOTIDE SEQUENCE [LARGE SCALE GENOMIC DNA]</scope>
    <source>
        <strain evidence="2 3">CGMCC 1.13878</strain>
    </source>
</reference>
<comment type="caution">
    <text evidence="2">The sequence shown here is derived from an EMBL/GenBank/DDBJ whole genome shotgun (WGS) entry which is preliminary data.</text>
</comment>
<dbReference type="PANTHER" id="PTHR28026:SF9">
    <property type="entry name" value="2-HYDROXY-PALMITIC ACID DIOXYGENASE MPO1"/>
    <property type="match status" value="1"/>
</dbReference>
<evidence type="ECO:0000313" key="2">
    <source>
        <dbReference type="EMBL" id="MBD1387787.1"/>
    </source>
</evidence>
<dbReference type="EMBL" id="JACWMW010000010">
    <property type="protein sequence ID" value="MBD1387787.1"/>
    <property type="molecule type" value="Genomic_DNA"/>
</dbReference>
<name>A0ABR7XB48_9SPHI</name>
<feature type="transmembrane region" description="Helical" evidence="1">
    <location>
        <begin position="95"/>
        <end position="111"/>
    </location>
</feature>
<sequence>MGKQHPQPKAQTVKPGDKRKIEVYFDRLDASHQNPTNQLLHYFFVPLMVLGILGMAWAIPFPHIAFIGKYNGYFNWASFIIAFAIYYYLKMSPLLSYFALFLFFGLSYGIMQLELYEKAGGAELGVISVAILLVSLAGQYIGGKIEGKETSFNDDTKLVAITPLWVMYKLTQRFGLRY</sequence>
<feature type="transmembrane region" description="Helical" evidence="1">
    <location>
        <begin position="39"/>
        <end position="61"/>
    </location>
</feature>
<feature type="transmembrane region" description="Helical" evidence="1">
    <location>
        <begin position="123"/>
        <end position="142"/>
    </location>
</feature>
<proteinExistence type="predicted"/>
<evidence type="ECO:0000313" key="3">
    <source>
        <dbReference type="Proteomes" id="UP000618754"/>
    </source>
</evidence>
<gene>
    <name evidence="2" type="ORF">IDJ75_21065</name>
</gene>
<accession>A0ABR7XB48</accession>
<dbReference type="Pfam" id="PF06127">
    <property type="entry name" value="Mpo1-like"/>
    <property type="match status" value="1"/>
</dbReference>
<keyword evidence="1" id="KW-0472">Membrane</keyword>
<feature type="transmembrane region" description="Helical" evidence="1">
    <location>
        <begin position="73"/>
        <end position="89"/>
    </location>
</feature>
<evidence type="ECO:0000256" key="1">
    <source>
        <dbReference type="SAM" id="Phobius"/>
    </source>
</evidence>
<keyword evidence="3" id="KW-1185">Reference proteome</keyword>
<dbReference type="RefSeq" id="WP_191177632.1">
    <property type="nucleotide sequence ID" value="NZ_JACWMW010000010.1"/>
</dbReference>
<dbReference type="InterPro" id="IPR009305">
    <property type="entry name" value="Mpo1-like"/>
</dbReference>
<protein>
    <submittedName>
        <fullName evidence="2">DUF962 domain-containing protein</fullName>
    </submittedName>
</protein>
<dbReference type="Proteomes" id="UP000618754">
    <property type="component" value="Unassembled WGS sequence"/>
</dbReference>
<dbReference type="PANTHER" id="PTHR28026">
    <property type="entry name" value="DUF962 DOMAIN PROTEIN (AFU_ORTHOLOGUE AFUA_8G05310)"/>
    <property type="match status" value="1"/>
</dbReference>